<dbReference type="Proteomes" id="UP000800038">
    <property type="component" value="Unassembled WGS sequence"/>
</dbReference>
<gene>
    <name evidence="2" type="ORF">EJ02DRAFT_254219</name>
</gene>
<dbReference type="EMBL" id="ML976078">
    <property type="protein sequence ID" value="KAF1939605.1"/>
    <property type="molecule type" value="Genomic_DNA"/>
</dbReference>
<protein>
    <submittedName>
        <fullName evidence="2">Uncharacterized protein</fullName>
    </submittedName>
</protein>
<dbReference type="OrthoDB" id="3438781at2759"/>
<organism evidence="2 3">
    <name type="scientific">Clathrospora elynae</name>
    <dbReference type="NCBI Taxonomy" id="706981"/>
    <lineage>
        <taxon>Eukaryota</taxon>
        <taxon>Fungi</taxon>
        <taxon>Dikarya</taxon>
        <taxon>Ascomycota</taxon>
        <taxon>Pezizomycotina</taxon>
        <taxon>Dothideomycetes</taxon>
        <taxon>Pleosporomycetidae</taxon>
        <taxon>Pleosporales</taxon>
        <taxon>Diademaceae</taxon>
        <taxon>Clathrospora</taxon>
    </lineage>
</organism>
<keyword evidence="3" id="KW-1185">Reference proteome</keyword>
<evidence type="ECO:0000256" key="1">
    <source>
        <dbReference type="SAM" id="SignalP"/>
    </source>
</evidence>
<feature type="chain" id="PRO_5025451620" evidence="1">
    <location>
        <begin position="17"/>
        <end position="275"/>
    </location>
</feature>
<proteinExistence type="predicted"/>
<evidence type="ECO:0000313" key="3">
    <source>
        <dbReference type="Proteomes" id="UP000800038"/>
    </source>
</evidence>
<feature type="signal peptide" evidence="1">
    <location>
        <begin position="1"/>
        <end position="16"/>
    </location>
</feature>
<reference evidence="2" key="1">
    <citation type="journal article" date="2020" name="Stud. Mycol.">
        <title>101 Dothideomycetes genomes: a test case for predicting lifestyles and emergence of pathogens.</title>
        <authorList>
            <person name="Haridas S."/>
            <person name="Albert R."/>
            <person name="Binder M."/>
            <person name="Bloem J."/>
            <person name="Labutti K."/>
            <person name="Salamov A."/>
            <person name="Andreopoulos B."/>
            <person name="Baker S."/>
            <person name="Barry K."/>
            <person name="Bills G."/>
            <person name="Bluhm B."/>
            <person name="Cannon C."/>
            <person name="Castanera R."/>
            <person name="Culley D."/>
            <person name="Daum C."/>
            <person name="Ezra D."/>
            <person name="Gonzalez J."/>
            <person name="Henrissat B."/>
            <person name="Kuo A."/>
            <person name="Liang C."/>
            <person name="Lipzen A."/>
            <person name="Lutzoni F."/>
            <person name="Magnuson J."/>
            <person name="Mondo S."/>
            <person name="Nolan M."/>
            <person name="Ohm R."/>
            <person name="Pangilinan J."/>
            <person name="Park H.-J."/>
            <person name="Ramirez L."/>
            <person name="Alfaro M."/>
            <person name="Sun H."/>
            <person name="Tritt A."/>
            <person name="Yoshinaga Y."/>
            <person name="Zwiers L.-H."/>
            <person name="Turgeon B."/>
            <person name="Goodwin S."/>
            <person name="Spatafora J."/>
            <person name="Crous P."/>
            <person name="Grigoriev I."/>
        </authorList>
    </citation>
    <scope>NUCLEOTIDE SEQUENCE</scope>
    <source>
        <strain evidence="2">CBS 161.51</strain>
    </source>
</reference>
<keyword evidence="1" id="KW-0732">Signal</keyword>
<accession>A0A6A5SG42</accession>
<name>A0A6A5SG42_9PLEO</name>
<dbReference type="AlphaFoldDB" id="A0A6A5SG42"/>
<evidence type="ECO:0000313" key="2">
    <source>
        <dbReference type="EMBL" id="KAF1939605.1"/>
    </source>
</evidence>
<sequence>MSLKFLSLALAAIASASPFESLSKASNDDPCEPCQPKGASGLTPPAVGTELSSLYTDVLGSVKDISAGKRSVHARAEGFCCRQSLNCVNVQNLNIPMCYDRFTTNFAFADGSYGSLTTGDYHSGGSDVNLVSGNYTKDGASANIYASDPQAKPNTSTLSIPAQFTGTGVGAAIPATELGSIIVYTTTIPGTTYTAPTTVPQTVEVATVSGLQVSTTKAATTIEHATTIAPQTSVVTQTNTAAASSTGAAGQVAVDSTRSVGMSLLGSLMYALYVL</sequence>